<name>A0ABX1YHC8_9BACL</name>
<gene>
    <name evidence="3" type="ORF">GC101_16220</name>
</gene>
<dbReference type="EMBL" id="WHOB01000043">
    <property type="protein sequence ID" value="NOU80415.1"/>
    <property type="molecule type" value="Genomic_DNA"/>
</dbReference>
<dbReference type="PANTHER" id="PTHR21064">
    <property type="entry name" value="AMINOGLYCOSIDE PHOSPHOTRANSFERASE DOMAIN-CONTAINING PROTEIN-RELATED"/>
    <property type="match status" value="1"/>
</dbReference>
<sequence length="354" mass="40946">MNYIEVAQKSTAHLLPLVSELYGLYGYEFGQVEAHEGGRNIVYTCEKAGASPKILRFAFLPDRSRDDFLGELEYVRYLYEHGGSVANVISSRNGNLLEEITHDNHRYFVSLFTKAAGKMLVEHHYRYREGVPITEYYYNCGKVLGKLHQLSKEYTPVHRRYSFFDKYNSAYLDELIPESLTLLKGKLIELLSTLREVEANGETFGMLHFDYNDGNYSIDYDTGQITVYDFDNCCFGWYMFELAALWTHGVGWIQFEPDPGKRKEFMDDYFATVLAGYRSETRIEPAVLDQLPLFIQVTLMESVVDAFEVMRNNGGEPECDGRLSFLIKCLEDEILYNGFFDEIYSCDDPFEYEG</sequence>
<dbReference type="Gene3D" id="3.90.1200.10">
    <property type="match status" value="1"/>
</dbReference>
<reference evidence="3 4" key="1">
    <citation type="submission" date="2019-10" db="EMBL/GenBank/DDBJ databases">
        <title>Description of Paenibacillus terricola sp. nov.</title>
        <authorList>
            <person name="Carlier A."/>
            <person name="Qi S."/>
        </authorList>
    </citation>
    <scope>NUCLEOTIDE SEQUENCE [LARGE SCALE GENOMIC DNA]</scope>
    <source>
        <strain evidence="3 4">LMG 31459</strain>
    </source>
</reference>
<dbReference type="InterPro" id="IPR050249">
    <property type="entry name" value="Pseudomonas-type_ThrB"/>
</dbReference>
<proteinExistence type="inferred from homology"/>
<evidence type="ECO:0000313" key="3">
    <source>
        <dbReference type="EMBL" id="NOU80415.1"/>
    </source>
</evidence>
<keyword evidence="4" id="KW-1185">Reference proteome</keyword>
<evidence type="ECO:0000313" key="4">
    <source>
        <dbReference type="Proteomes" id="UP000596857"/>
    </source>
</evidence>
<dbReference type="PANTHER" id="PTHR21064:SF6">
    <property type="entry name" value="AMINOGLYCOSIDE PHOSPHOTRANSFERASE DOMAIN-CONTAINING PROTEIN"/>
    <property type="match status" value="1"/>
</dbReference>
<dbReference type="RefSeq" id="WP_171718091.1">
    <property type="nucleotide sequence ID" value="NZ_WHOB01000043.1"/>
</dbReference>
<dbReference type="SUPFAM" id="SSF56112">
    <property type="entry name" value="Protein kinase-like (PK-like)"/>
    <property type="match status" value="1"/>
</dbReference>
<feature type="domain" description="Aminoglycoside phosphotransferase" evidence="2">
    <location>
        <begin position="37"/>
        <end position="258"/>
    </location>
</feature>
<dbReference type="Proteomes" id="UP000596857">
    <property type="component" value="Unassembled WGS sequence"/>
</dbReference>
<dbReference type="InterPro" id="IPR011009">
    <property type="entry name" value="Kinase-like_dom_sf"/>
</dbReference>
<comment type="caution">
    <text evidence="3">The sequence shown here is derived from an EMBL/GenBank/DDBJ whole genome shotgun (WGS) entry which is preliminary data.</text>
</comment>
<evidence type="ECO:0000259" key="2">
    <source>
        <dbReference type="Pfam" id="PF01636"/>
    </source>
</evidence>
<organism evidence="3 4">
    <name type="scientific">Paenibacillus phytohabitans</name>
    <dbReference type="NCBI Taxonomy" id="2654978"/>
    <lineage>
        <taxon>Bacteria</taxon>
        <taxon>Bacillati</taxon>
        <taxon>Bacillota</taxon>
        <taxon>Bacilli</taxon>
        <taxon>Bacillales</taxon>
        <taxon>Paenibacillaceae</taxon>
        <taxon>Paenibacillus</taxon>
    </lineage>
</organism>
<accession>A0ABX1YHC8</accession>
<comment type="similarity">
    <text evidence="1">Belongs to the pseudomonas-type ThrB family.</text>
</comment>
<dbReference type="Pfam" id="PF01636">
    <property type="entry name" value="APH"/>
    <property type="match status" value="1"/>
</dbReference>
<dbReference type="InterPro" id="IPR002575">
    <property type="entry name" value="Aminoglycoside_PTrfase"/>
</dbReference>
<protein>
    <submittedName>
        <fullName evidence="3">Phosphotransferase</fullName>
    </submittedName>
</protein>
<evidence type="ECO:0000256" key="1">
    <source>
        <dbReference type="ARBA" id="ARBA00038240"/>
    </source>
</evidence>